<evidence type="ECO:0008006" key="3">
    <source>
        <dbReference type="Google" id="ProtNLM"/>
    </source>
</evidence>
<reference evidence="1 2" key="1">
    <citation type="journal article" date="2010" name="PLoS ONE">
        <title>The glycobiome of the rumen bacterium Butyrivibrio proteoclasticus B316(T) highlights adaptation to a polysaccharide-rich environment.</title>
        <authorList>
            <person name="Kelly W.J."/>
            <person name="Leahy S.C."/>
            <person name="Altermann E."/>
            <person name="Yeoman C.J."/>
            <person name="Dunne J.C."/>
            <person name="Kong Z."/>
            <person name="Pacheco D.M."/>
            <person name="Li D."/>
            <person name="Noel S.J."/>
            <person name="Moon C.D."/>
            <person name="Cookson A.L."/>
            <person name="Attwood G.T."/>
        </authorList>
    </citation>
    <scope>NUCLEOTIDE SEQUENCE [LARGE SCALE GENOMIC DNA]</scope>
    <source>
        <strain evidence="2">ATCC 51982 / DSM 14932 / B316</strain>
    </source>
</reference>
<dbReference type="AlphaFoldDB" id="E0RZK1"/>
<evidence type="ECO:0000313" key="1">
    <source>
        <dbReference type="EMBL" id="ADL35117.1"/>
    </source>
</evidence>
<dbReference type="EMBL" id="CP001810">
    <property type="protein sequence ID" value="ADL35117.1"/>
    <property type="molecule type" value="Genomic_DNA"/>
</dbReference>
<accession>E0RZK1</accession>
<dbReference type="STRING" id="515622.bpr_I2384"/>
<dbReference type="RefSeq" id="WP_013281770.1">
    <property type="nucleotide sequence ID" value="NC_014387.1"/>
</dbReference>
<protein>
    <recommendedName>
        <fullName evidence="3">Coenzyme PQQ synthesis protein D (PqqD)</fullName>
    </recommendedName>
</protein>
<evidence type="ECO:0000313" key="2">
    <source>
        <dbReference type="Proteomes" id="UP000001299"/>
    </source>
</evidence>
<dbReference type="HOGENOM" id="CLU_159325_2_0_9"/>
<dbReference type="eggNOG" id="ENOG503363A">
    <property type="taxonomic scope" value="Bacteria"/>
</dbReference>
<sequence>MDMKESVKLKKQLNVTDLSGEKVMIDFESGKYFMIKGAGNDIWDLIQEEITVEDIINRLLGEYDVSREECTASVQEFLGKLKELDFI</sequence>
<proteinExistence type="predicted"/>
<dbReference type="Gene3D" id="1.10.10.1150">
    <property type="entry name" value="Coenzyme PQQ synthesis protein D (PqqD)"/>
    <property type="match status" value="1"/>
</dbReference>
<dbReference type="Pfam" id="PF05402">
    <property type="entry name" value="PqqD"/>
    <property type="match status" value="1"/>
</dbReference>
<dbReference type="Proteomes" id="UP000001299">
    <property type="component" value="Chromosome 1"/>
</dbReference>
<name>E0RZK1_BUTPB</name>
<dbReference type="InterPro" id="IPR008792">
    <property type="entry name" value="PQQD"/>
</dbReference>
<keyword evidence="2" id="KW-1185">Reference proteome</keyword>
<dbReference type="InterPro" id="IPR041881">
    <property type="entry name" value="PqqD_sf"/>
</dbReference>
<gene>
    <name evidence="1" type="ordered locus">bpr_I2384</name>
</gene>
<dbReference type="KEGG" id="bpb:bpr_I2384"/>
<organism evidence="1 2">
    <name type="scientific">Butyrivibrio proteoclasticus (strain ATCC 51982 / DSM 14932 / B316)</name>
    <name type="common">Clostridium proteoclasticum</name>
    <dbReference type="NCBI Taxonomy" id="515622"/>
    <lineage>
        <taxon>Bacteria</taxon>
        <taxon>Bacillati</taxon>
        <taxon>Bacillota</taxon>
        <taxon>Clostridia</taxon>
        <taxon>Lachnospirales</taxon>
        <taxon>Lachnospiraceae</taxon>
        <taxon>Butyrivibrio</taxon>
    </lineage>
</organism>